<reference evidence="3 4" key="1">
    <citation type="submission" date="2017-12" db="EMBL/GenBank/DDBJ databases">
        <title>Phylogenetic diversity of female urinary microbiome.</title>
        <authorList>
            <person name="Thomas-White K."/>
            <person name="Wolfe A.J."/>
        </authorList>
    </citation>
    <scope>NUCLEOTIDE SEQUENCE [LARGE SCALE GENOMIC DNA]</scope>
    <source>
        <strain evidence="3 4">UMB0018</strain>
    </source>
</reference>
<evidence type="ECO:0000256" key="1">
    <source>
        <dbReference type="SAM" id="MobiDB-lite"/>
    </source>
</evidence>
<accession>A0A2I1I2G3</accession>
<gene>
    <name evidence="3" type="ORF">CYJ22_02135</name>
</gene>
<comment type="caution">
    <text evidence="3">The sequence shown here is derived from an EMBL/GenBank/DDBJ whole genome shotgun (WGS) entry which is preliminary data.</text>
</comment>
<dbReference type="AlphaFoldDB" id="A0A2I1I2G3"/>
<evidence type="ECO:0000313" key="4">
    <source>
        <dbReference type="Proteomes" id="UP000234198"/>
    </source>
</evidence>
<organism evidence="3 4">
    <name type="scientific">Schaalia odontolytica</name>
    <dbReference type="NCBI Taxonomy" id="1660"/>
    <lineage>
        <taxon>Bacteria</taxon>
        <taxon>Bacillati</taxon>
        <taxon>Actinomycetota</taxon>
        <taxon>Actinomycetes</taxon>
        <taxon>Actinomycetales</taxon>
        <taxon>Actinomycetaceae</taxon>
        <taxon>Schaalia</taxon>
    </lineage>
</organism>
<keyword evidence="2" id="KW-0472">Membrane</keyword>
<feature type="transmembrane region" description="Helical" evidence="2">
    <location>
        <begin position="18"/>
        <end position="36"/>
    </location>
</feature>
<keyword evidence="2" id="KW-1133">Transmembrane helix</keyword>
<keyword evidence="2" id="KW-0812">Transmembrane</keyword>
<proteinExistence type="predicted"/>
<evidence type="ECO:0000256" key="2">
    <source>
        <dbReference type="SAM" id="Phobius"/>
    </source>
</evidence>
<evidence type="ECO:0000313" key="3">
    <source>
        <dbReference type="EMBL" id="PKY65318.1"/>
    </source>
</evidence>
<sequence length="467" mass="50181">MSPDPNASRAPRKRKGLLWLRIFLLTWVAFILAFILNMCDQHVTQHTWPSADVNWGSSSLTGYHGTAKDTRTISPEWASGVAVAWTQPFDAAAAALAPQLFAEGPTLYAVSYGPNSNAVTTISAYDVLGTEPSALWTSTGPRPPRLRAYAFPEFLSTDTYLIIGPLLVDKTTGEQSLAPWGNELPMGVAQGVLVTCDTVATCSGWTNEAGTWTQRWSARTSPQNRTGLTFLSPITHPTDALTGSGENTSILVPVDVSHAAPQLIDPRTGELRTLGTPPSKDEEIKPQVTLASDGVAVLRDGNTVTAYDPSGTVVDTYKITIQWVRPTSDSSLPTLEQLRSFYMKETTPWTTSFVSAEGATDHSPPSLEVSTSTGESLSMHPDGAFLKESSQPNFFSSVAMRSSADGSVLYLRGAGPAGTPAFVFAMADNVTNRSEQLDEATNLTWVFDDLLVGVTKDGLVAFTPDRD</sequence>
<protein>
    <submittedName>
        <fullName evidence="3">Uncharacterized protein</fullName>
    </submittedName>
</protein>
<name>A0A2I1I2G3_9ACTO</name>
<dbReference type="EMBL" id="PKKM01000002">
    <property type="protein sequence ID" value="PKY65318.1"/>
    <property type="molecule type" value="Genomic_DNA"/>
</dbReference>
<feature type="region of interest" description="Disordered" evidence="1">
    <location>
        <begin position="355"/>
        <end position="374"/>
    </location>
</feature>
<dbReference type="Proteomes" id="UP000234198">
    <property type="component" value="Unassembled WGS sequence"/>
</dbReference>